<name>A0ABY5ETF7_9HYPH</name>
<evidence type="ECO:0000256" key="1">
    <source>
        <dbReference type="SAM" id="MobiDB-lite"/>
    </source>
</evidence>
<organism evidence="2 3">
    <name type="scientific">Bartonella harrusi</name>
    <dbReference type="NCBI Taxonomy" id="2961895"/>
    <lineage>
        <taxon>Bacteria</taxon>
        <taxon>Pseudomonadati</taxon>
        <taxon>Pseudomonadota</taxon>
        <taxon>Alphaproteobacteria</taxon>
        <taxon>Hyphomicrobiales</taxon>
        <taxon>Bartonellaceae</taxon>
        <taxon>Bartonella</taxon>
    </lineage>
</organism>
<dbReference type="Proteomes" id="UP001059475">
    <property type="component" value="Chromosome"/>
</dbReference>
<dbReference type="RefSeq" id="WP_254770300.1">
    <property type="nucleotide sequence ID" value="NZ_CP101114.1"/>
</dbReference>
<dbReference type="EMBL" id="CP101114">
    <property type="protein sequence ID" value="UTO28395.1"/>
    <property type="molecule type" value="Genomic_DNA"/>
</dbReference>
<proteinExistence type="predicted"/>
<feature type="region of interest" description="Disordered" evidence="1">
    <location>
        <begin position="1"/>
        <end position="22"/>
    </location>
</feature>
<sequence length="109" mass="12431">MEKIEKDCKNLPPEKPTTSHKSYENNLKGFIALISDQPKLMALLRKNNITARDFALGNLAIQATVTELLNESSPEDLKRGNFFLLLKKKSVFLSNLQFGKKIYIECLLF</sequence>
<evidence type="ECO:0000313" key="2">
    <source>
        <dbReference type="EMBL" id="UTO28395.1"/>
    </source>
</evidence>
<accession>A0ABY5ETF7</accession>
<gene>
    <name evidence="2" type="ORF">NMK50_09775</name>
</gene>
<protein>
    <submittedName>
        <fullName evidence="2">Uncharacterized protein</fullName>
    </submittedName>
</protein>
<evidence type="ECO:0000313" key="3">
    <source>
        <dbReference type="Proteomes" id="UP001059475"/>
    </source>
</evidence>
<reference evidence="2" key="1">
    <citation type="submission" date="2022-07" db="EMBL/GenBank/DDBJ databases">
        <title>First report of Bartonella spp. in marsupials in Brazil, with a description of Bartonella harrusi sp. nov. and new proposal for taxonomic reclassification of species of the genus Bartonella.</title>
        <authorList>
            <person name="Amaral R.B."/>
        </authorList>
    </citation>
    <scope>NUCLEOTIDE SEQUENCE</scope>
    <source>
        <strain evidence="2">117A</strain>
    </source>
</reference>
<keyword evidence="3" id="KW-1185">Reference proteome</keyword>